<dbReference type="AlphaFoldDB" id="A0A6A6VD86"/>
<name>A0A6A6VD86_9PLEO</name>
<dbReference type="EMBL" id="MU006569">
    <property type="protein sequence ID" value="KAF2748535.1"/>
    <property type="molecule type" value="Genomic_DNA"/>
</dbReference>
<keyword evidence="3" id="KW-1185">Reference proteome</keyword>
<sequence length="76" mass="8379">MRIYPNCKPQHANPKRRIACQETWGGINEESTITPGVGKHPSLQFSTRCVHKISTALLPVPASLLLALLFPFLLIG</sequence>
<organism evidence="2 3">
    <name type="scientific">Sporormia fimetaria CBS 119925</name>
    <dbReference type="NCBI Taxonomy" id="1340428"/>
    <lineage>
        <taxon>Eukaryota</taxon>
        <taxon>Fungi</taxon>
        <taxon>Dikarya</taxon>
        <taxon>Ascomycota</taxon>
        <taxon>Pezizomycotina</taxon>
        <taxon>Dothideomycetes</taxon>
        <taxon>Pleosporomycetidae</taxon>
        <taxon>Pleosporales</taxon>
        <taxon>Sporormiaceae</taxon>
        <taxon>Sporormia</taxon>
    </lineage>
</organism>
<protein>
    <submittedName>
        <fullName evidence="2">Uncharacterized protein</fullName>
    </submittedName>
</protein>
<proteinExistence type="predicted"/>
<evidence type="ECO:0000313" key="2">
    <source>
        <dbReference type="EMBL" id="KAF2748535.1"/>
    </source>
</evidence>
<evidence type="ECO:0000313" key="3">
    <source>
        <dbReference type="Proteomes" id="UP000799440"/>
    </source>
</evidence>
<evidence type="ECO:0000256" key="1">
    <source>
        <dbReference type="SAM" id="Phobius"/>
    </source>
</evidence>
<feature type="transmembrane region" description="Helical" evidence="1">
    <location>
        <begin position="56"/>
        <end position="75"/>
    </location>
</feature>
<accession>A0A6A6VD86</accession>
<keyword evidence="1" id="KW-0472">Membrane</keyword>
<keyword evidence="1" id="KW-1133">Transmembrane helix</keyword>
<gene>
    <name evidence="2" type="ORF">M011DRAFT_352060</name>
</gene>
<dbReference type="Proteomes" id="UP000799440">
    <property type="component" value="Unassembled WGS sequence"/>
</dbReference>
<reference evidence="2" key="1">
    <citation type="journal article" date="2020" name="Stud. Mycol.">
        <title>101 Dothideomycetes genomes: a test case for predicting lifestyles and emergence of pathogens.</title>
        <authorList>
            <person name="Haridas S."/>
            <person name="Albert R."/>
            <person name="Binder M."/>
            <person name="Bloem J."/>
            <person name="Labutti K."/>
            <person name="Salamov A."/>
            <person name="Andreopoulos B."/>
            <person name="Baker S."/>
            <person name="Barry K."/>
            <person name="Bills G."/>
            <person name="Bluhm B."/>
            <person name="Cannon C."/>
            <person name="Castanera R."/>
            <person name="Culley D."/>
            <person name="Daum C."/>
            <person name="Ezra D."/>
            <person name="Gonzalez J."/>
            <person name="Henrissat B."/>
            <person name="Kuo A."/>
            <person name="Liang C."/>
            <person name="Lipzen A."/>
            <person name="Lutzoni F."/>
            <person name="Magnuson J."/>
            <person name="Mondo S."/>
            <person name="Nolan M."/>
            <person name="Ohm R."/>
            <person name="Pangilinan J."/>
            <person name="Park H.-J."/>
            <person name="Ramirez L."/>
            <person name="Alfaro M."/>
            <person name="Sun H."/>
            <person name="Tritt A."/>
            <person name="Yoshinaga Y."/>
            <person name="Zwiers L.-H."/>
            <person name="Turgeon B."/>
            <person name="Goodwin S."/>
            <person name="Spatafora J."/>
            <person name="Crous P."/>
            <person name="Grigoriev I."/>
        </authorList>
    </citation>
    <scope>NUCLEOTIDE SEQUENCE</scope>
    <source>
        <strain evidence="2">CBS 119925</strain>
    </source>
</reference>
<keyword evidence="1" id="KW-0812">Transmembrane</keyword>